<sequence>MDHYVAFNAAVAVASIIVSGYLAQRMRPGVLLGTLGFVLATALALFVAAAATWLAAAFMTPGLAGRSSAVPLGALAWSFETGVEFAMLGISAGMLAYLVLRLRRPVRRAHP</sequence>
<reference evidence="2 3" key="2">
    <citation type="submission" date="2018-07" db="EMBL/GenBank/DDBJ databases">
        <title>Diversity of Mesorhizobium strains in Brazil.</title>
        <authorList>
            <person name="Helene L.C.F."/>
            <person name="Dall'Agnol R."/>
            <person name="Delamuta J.R.M."/>
            <person name="Hungria M."/>
        </authorList>
    </citation>
    <scope>NUCLEOTIDE SEQUENCE [LARGE SCALE GENOMIC DNA]</scope>
    <source>
        <strain evidence="2 3">AC99b</strain>
    </source>
</reference>
<feature type="transmembrane region" description="Helical" evidence="1">
    <location>
        <begin position="6"/>
        <end position="23"/>
    </location>
</feature>
<keyword evidence="3" id="KW-1185">Reference proteome</keyword>
<organism evidence="2 3">
    <name type="scientific">Mesorhizobium hawassense</name>
    <dbReference type="NCBI Taxonomy" id="1209954"/>
    <lineage>
        <taxon>Bacteria</taxon>
        <taxon>Pseudomonadati</taxon>
        <taxon>Pseudomonadota</taxon>
        <taxon>Alphaproteobacteria</taxon>
        <taxon>Hyphomicrobiales</taxon>
        <taxon>Phyllobacteriaceae</taxon>
        <taxon>Mesorhizobium</taxon>
    </lineage>
</organism>
<accession>A0A330HVP9</accession>
<evidence type="ECO:0000313" key="2">
    <source>
        <dbReference type="EMBL" id="RAZ92373.1"/>
    </source>
</evidence>
<keyword evidence="1" id="KW-0472">Membrane</keyword>
<protein>
    <submittedName>
        <fullName evidence="2">Uncharacterized protein</fullName>
    </submittedName>
</protein>
<dbReference type="EMBL" id="QMBP01000001">
    <property type="protein sequence ID" value="RAZ92373.1"/>
    <property type="molecule type" value="Genomic_DNA"/>
</dbReference>
<proteinExistence type="predicted"/>
<reference evidence="3" key="1">
    <citation type="submission" date="2018-06" db="EMBL/GenBank/DDBJ databases">
        <authorList>
            <person name="Helene L.C."/>
            <person name="Dall'Agnol R."/>
            <person name="Delamuta J.R."/>
            <person name="Hungria M."/>
        </authorList>
    </citation>
    <scope>NUCLEOTIDE SEQUENCE [LARGE SCALE GENOMIC DNA]</scope>
    <source>
        <strain evidence="3">AC99b</strain>
    </source>
</reference>
<keyword evidence="1" id="KW-0812">Transmembrane</keyword>
<feature type="transmembrane region" description="Helical" evidence="1">
    <location>
        <begin position="30"/>
        <end position="55"/>
    </location>
</feature>
<comment type="caution">
    <text evidence="2">The sequence shown here is derived from an EMBL/GenBank/DDBJ whole genome shotgun (WGS) entry which is preliminary data.</text>
</comment>
<name>A0A330HVP9_9HYPH</name>
<gene>
    <name evidence="2" type="ORF">DPM33_00130</name>
</gene>
<evidence type="ECO:0000313" key="3">
    <source>
        <dbReference type="Proteomes" id="UP000251558"/>
    </source>
</evidence>
<feature type="transmembrane region" description="Helical" evidence="1">
    <location>
        <begin position="75"/>
        <end position="100"/>
    </location>
</feature>
<dbReference type="AlphaFoldDB" id="A0A330HVP9"/>
<dbReference type="Proteomes" id="UP000251558">
    <property type="component" value="Unassembled WGS sequence"/>
</dbReference>
<keyword evidence="1" id="KW-1133">Transmembrane helix</keyword>
<evidence type="ECO:0000256" key="1">
    <source>
        <dbReference type="SAM" id="Phobius"/>
    </source>
</evidence>